<dbReference type="InterPro" id="IPR021838">
    <property type="entry name" value="DUF3431"/>
</dbReference>
<keyword evidence="1" id="KW-0472">Membrane</keyword>
<organism evidence="2 3">
    <name type="scientific">Apodospora peruviana</name>
    <dbReference type="NCBI Taxonomy" id="516989"/>
    <lineage>
        <taxon>Eukaryota</taxon>
        <taxon>Fungi</taxon>
        <taxon>Dikarya</taxon>
        <taxon>Ascomycota</taxon>
        <taxon>Pezizomycotina</taxon>
        <taxon>Sordariomycetes</taxon>
        <taxon>Sordariomycetidae</taxon>
        <taxon>Sordariales</taxon>
        <taxon>Lasiosphaeriaceae</taxon>
        <taxon>Apodospora</taxon>
    </lineage>
</organism>
<gene>
    <name evidence="2" type="ORF">B0H66DRAFT_534252</name>
</gene>
<reference evidence="2" key="1">
    <citation type="journal article" date="2023" name="Mol. Phylogenet. Evol.">
        <title>Genome-scale phylogeny and comparative genomics of the fungal order Sordariales.</title>
        <authorList>
            <person name="Hensen N."/>
            <person name="Bonometti L."/>
            <person name="Westerberg I."/>
            <person name="Brannstrom I.O."/>
            <person name="Guillou S."/>
            <person name="Cros-Aarteil S."/>
            <person name="Calhoun S."/>
            <person name="Haridas S."/>
            <person name="Kuo A."/>
            <person name="Mondo S."/>
            <person name="Pangilinan J."/>
            <person name="Riley R."/>
            <person name="LaButti K."/>
            <person name="Andreopoulos B."/>
            <person name="Lipzen A."/>
            <person name="Chen C."/>
            <person name="Yan M."/>
            <person name="Daum C."/>
            <person name="Ng V."/>
            <person name="Clum A."/>
            <person name="Steindorff A."/>
            <person name="Ohm R.A."/>
            <person name="Martin F."/>
            <person name="Silar P."/>
            <person name="Natvig D.O."/>
            <person name="Lalanne C."/>
            <person name="Gautier V."/>
            <person name="Ament-Velasquez S.L."/>
            <person name="Kruys A."/>
            <person name="Hutchinson M.I."/>
            <person name="Powell A.J."/>
            <person name="Barry K."/>
            <person name="Miller A.N."/>
            <person name="Grigoriev I.V."/>
            <person name="Debuchy R."/>
            <person name="Gladieux P."/>
            <person name="Hiltunen Thoren M."/>
            <person name="Johannesson H."/>
        </authorList>
    </citation>
    <scope>NUCLEOTIDE SEQUENCE</scope>
    <source>
        <strain evidence="2">CBS 118394</strain>
    </source>
</reference>
<evidence type="ECO:0000313" key="3">
    <source>
        <dbReference type="Proteomes" id="UP001283341"/>
    </source>
</evidence>
<name>A0AAE0I0F4_9PEZI</name>
<comment type="caution">
    <text evidence="2">The sequence shown here is derived from an EMBL/GenBank/DDBJ whole genome shotgun (WGS) entry which is preliminary data.</text>
</comment>
<feature type="transmembrane region" description="Helical" evidence="1">
    <location>
        <begin position="9"/>
        <end position="28"/>
    </location>
</feature>
<protein>
    <submittedName>
        <fullName evidence="2">Uncharacterized protein</fullName>
    </submittedName>
</protein>
<dbReference type="AlphaFoldDB" id="A0AAE0I0F4"/>
<evidence type="ECO:0000256" key="1">
    <source>
        <dbReference type="SAM" id="Phobius"/>
    </source>
</evidence>
<dbReference type="PANTHER" id="PTHR37490:SF3">
    <property type="entry name" value="DUF3431 DOMAIN CONTAINING PROTEIN"/>
    <property type="match status" value="1"/>
</dbReference>
<reference evidence="2" key="2">
    <citation type="submission" date="2023-06" db="EMBL/GenBank/DDBJ databases">
        <authorList>
            <consortium name="Lawrence Berkeley National Laboratory"/>
            <person name="Haridas S."/>
            <person name="Hensen N."/>
            <person name="Bonometti L."/>
            <person name="Westerberg I."/>
            <person name="Brannstrom I.O."/>
            <person name="Guillou S."/>
            <person name="Cros-Aarteil S."/>
            <person name="Calhoun S."/>
            <person name="Kuo A."/>
            <person name="Mondo S."/>
            <person name="Pangilinan J."/>
            <person name="Riley R."/>
            <person name="Labutti K."/>
            <person name="Andreopoulos B."/>
            <person name="Lipzen A."/>
            <person name="Chen C."/>
            <person name="Yanf M."/>
            <person name="Daum C."/>
            <person name="Ng V."/>
            <person name="Clum A."/>
            <person name="Steindorff A."/>
            <person name="Ohm R."/>
            <person name="Martin F."/>
            <person name="Silar P."/>
            <person name="Natvig D."/>
            <person name="Lalanne C."/>
            <person name="Gautier V."/>
            <person name="Ament-Velasquez S.L."/>
            <person name="Kruys A."/>
            <person name="Hutchinson M.I."/>
            <person name="Powell A.J."/>
            <person name="Barry K."/>
            <person name="Miller A.N."/>
            <person name="Grigoriev I.V."/>
            <person name="Debuchy R."/>
            <person name="Gladieux P."/>
            <person name="Thoren M.H."/>
            <person name="Johannesson H."/>
        </authorList>
    </citation>
    <scope>NUCLEOTIDE SEQUENCE</scope>
    <source>
        <strain evidence="2">CBS 118394</strain>
    </source>
</reference>
<accession>A0AAE0I0F4</accession>
<keyword evidence="1" id="KW-1133">Transmembrane helix</keyword>
<sequence>MASLRLKFIILRISLALALAYLILQQWLHFFPYSQRNTSPPPKHEISETLVVACAQDDDMSWLAGHFPSIKNVTPSHSSKGNEVLAYLQYIVDNYDSLSDITIFIHNHDAAWHNNALPLFSKRMSRMLARLDRSFVLEGGYFNLRCDREPGCHPAPRLNFTQPFDRNEEDRELDAMRLVWQELHPDDELPDVLAQPCCSQFAASRERIKAVPLARWVHFRDWVLQTEMKSWLLGRVWEYTWQFVLSRDHGAVWCPSEADCYCYGYGVCFGSSEWEELKAMEKEVDQLKQEYMALLARGNDDAAAAALHERILAGEGRVGNMLEAAVKNGFEGKGLRDASTFRVS</sequence>
<dbReference type="Proteomes" id="UP001283341">
    <property type="component" value="Unassembled WGS sequence"/>
</dbReference>
<dbReference type="EMBL" id="JAUEDM010000005">
    <property type="protein sequence ID" value="KAK3315989.1"/>
    <property type="molecule type" value="Genomic_DNA"/>
</dbReference>
<evidence type="ECO:0000313" key="2">
    <source>
        <dbReference type="EMBL" id="KAK3315989.1"/>
    </source>
</evidence>
<dbReference type="PANTHER" id="PTHR37490">
    <property type="entry name" value="EXPRESSED PROTEIN"/>
    <property type="match status" value="1"/>
</dbReference>
<dbReference type="Pfam" id="PF11913">
    <property type="entry name" value="DUF3431"/>
    <property type="match status" value="1"/>
</dbReference>
<keyword evidence="1" id="KW-0812">Transmembrane</keyword>
<keyword evidence="3" id="KW-1185">Reference proteome</keyword>
<proteinExistence type="predicted"/>